<evidence type="ECO:0000259" key="2">
    <source>
        <dbReference type="Pfam" id="PF14111"/>
    </source>
</evidence>
<evidence type="ECO:0000313" key="3">
    <source>
        <dbReference type="EMBL" id="KAK4407965.1"/>
    </source>
</evidence>
<dbReference type="InterPro" id="IPR040256">
    <property type="entry name" value="At4g02000-like"/>
</dbReference>
<dbReference type="PANTHER" id="PTHR31286:SF153">
    <property type="entry name" value="DUF4283 DOMAIN PROTEIN"/>
    <property type="match status" value="1"/>
</dbReference>
<gene>
    <name evidence="3" type="ORF">Sango_0377500</name>
</gene>
<keyword evidence="4" id="KW-1185">Reference proteome</keyword>
<feature type="region of interest" description="Disordered" evidence="1">
    <location>
        <begin position="1"/>
        <end position="46"/>
    </location>
</feature>
<dbReference type="Pfam" id="PF14111">
    <property type="entry name" value="DUF4283"/>
    <property type="match status" value="1"/>
</dbReference>
<reference evidence="3" key="1">
    <citation type="submission" date="2020-06" db="EMBL/GenBank/DDBJ databases">
        <authorList>
            <person name="Li T."/>
            <person name="Hu X."/>
            <person name="Zhang T."/>
            <person name="Song X."/>
            <person name="Zhang H."/>
            <person name="Dai N."/>
            <person name="Sheng W."/>
            <person name="Hou X."/>
            <person name="Wei L."/>
        </authorList>
    </citation>
    <scope>NUCLEOTIDE SEQUENCE</scope>
    <source>
        <strain evidence="3">K16</strain>
        <tissue evidence="3">Leaf</tissue>
    </source>
</reference>
<dbReference type="InterPro" id="IPR025558">
    <property type="entry name" value="DUF4283"/>
</dbReference>
<feature type="domain" description="DUF4283" evidence="2">
    <location>
        <begin position="157"/>
        <end position="230"/>
    </location>
</feature>
<organism evidence="3 4">
    <name type="scientific">Sesamum angolense</name>
    <dbReference type="NCBI Taxonomy" id="2727404"/>
    <lineage>
        <taxon>Eukaryota</taxon>
        <taxon>Viridiplantae</taxon>
        <taxon>Streptophyta</taxon>
        <taxon>Embryophyta</taxon>
        <taxon>Tracheophyta</taxon>
        <taxon>Spermatophyta</taxon>
        <taxon>Magnoliopsida</taxon>
        <taxon>eudicotyledons</taxon>
        <taxon>Gunneridae</taxon>
        <taxon>Pentapetalae</taxon>
        <taxon>asterids</taxon>
        <taxon>lamiids</taxon>
        <taxon>Lamiales</taxon>
        <taxon>Pedaliaceae</taxon>
        <taxon>Sesamum</taxon>
    </lineage>
</organism>
<name>A0AAE1X9W9_9LAMI</name>
<dbReference type="EMBL" id="JACGWL010000002">
    <property type="protein sequence ID" value="KAK4407965.1"/>
    <property type="molecule type" value="Genomic_DNA"/>
</dbReference>
<proteinExistence type="predicted"/>
<sequence length="285" mass="32482">MSINLVAGGGDTASSGATVSRKERMEVGGRGGKKRRKMEGRGEEGKGRWKGWKRRWRWGEEEGKDVGKMEGEVEERRRKRVVEDGVKKRKWVGLSSGISLHLTGVSRQGDYPLIFGIGFALEFSMEFDLNLSLIEEEEEGLILPDQNWSKVSSGVRNELLLVGRLLSHRSVNFETLRNMLTSLLQPVKGVSIRRVSEDRFFLLFNHRLDKQRALEGRPWVFDKNLLILESVDEGTNLVDVCLDWSPFTAYVHDLPISFHNRNMAEHIGNKIGRYLDTELNEDGIN</sequence>
<accession>A0AAE1X9W9</accession>
<comment type="caution">
    <text evidence="3">The sequence shown here is derived from an EMBL/GenBank/DDBJ whole genome shotgun (WGS) entry which is preliminary data.</text>
</comment>
<dbReference type="Proteomes" id="UP001289374">
    <property type="component" value="Unassembled WGS sequence"/>
</dbReference>
<evidence type="ECO:0000313" key="4">
    <source>
        <dbReference type="Proteomes" id="UP001289374"/>
    </source>
</evidence>
<evidence type="ECO:0000256" key="1">
    <source>
        <dbReference type="SAM" id="MobiDB-lite"/>
    </source>
</evidence>
<dbReference type="AlphaFoldDB" id="A0AAE1X9W9"/>
<dbReference type="PANTHER" id="PTHR31286">
    <property type="entry name" value="GLYCINE-RICH CELL WALL STRUCTURAL PROTEIN 1.8-LIKE"/>
    <property type="match status" value="1"/>
</dbReference>
<reference evidence="3" key="2">
    <citation type="journal article" date="2024" name="Plant">
        <title>Genomic evolution and insights into agronomic trait innovations of Sesamum species.</title>
        <authorList>
            <person name="Miao H."/>
            <person name="Wang L."/>
            <person name="Qu L."/>
            <person name="Liu H."/>
            <person name="Sun Y."/>
            <person name="Le M."/>
            <person name="Wang Q."/>
            <person name="Wei S."/>
            <person name="Zheng Y."/>
            <person name="Lin W."/>
            <person name="Duan Y."/>
            <person name="Cao H."/>
            <person name="Xiong S."/>
            <person name="Wang X."/>
            <person name="Wei L."/>
            <person name="Li C."/>
            <person name="Ma Q."/>
            <person name="Ju M."/>
            <person name="Zhao R."/>
            <person name="Li G."/>
            <person name="Mu C."/>
            <person name="Tian Q."/>
            <person name="Mei H."/>
            <person name="Zhang T."/>
            <person name="Gao T."/>
            <person name="Zhang H."/>
        </authorList>
    </citation>
    <scope>NUCLEOTIDE SEQUENCE</scope>
    <source>
        <strain evidence="3">K16</strain>
    </source>
</reference>
<protein>
    <recommendedName>
        <fullName evidence="2">DUF4283 domain-containing protein</fullName>
    </recommendedName>
</protein>